<comment type="caution">
    <text evidence="1">The sequence shown here is derived from an EMBL/GenBank/DDBJ whole genome shotgun (WGS) entry which is preliminary data.</text>
</comment>
<sequence>MTAQRYVHDMLQPHVLPIIQRLLGAIFLQDNYRPHTTRVSQDWLRTVTTIPWPSRYLSNRAYLGSFGTVIWAFHEFEQTRGKVTANMERNVSRHHTELVKQDISSSWRQASVHEWYEGNRPGAVLLGTGSRRDETTLSGCFAVEILELNGMWHALKFTLLVQIATSPKPLLPISWPVLVEIRARLLSNPATVLHRFKMLGFMDLI</sequence>
<keyword evidence="2" id="KW-1185">Reference proteome</keyword>
<gene>
    <name evidence="1" type="primary">NCL1_19803</name>
    <name evidence="1" type="ORF">TNCV_381551</name>
</gene>
<accession>A0A8X6SEB2</accession>
<proteinExistence type="predicted"/>
<evidence type="ECO:0000313" key="2">
    <source>
        <dbReference type="Proteomes" id="UP000887159"/>
    </source>
</evidence>
<dbReference type="EMBL" id="BMAU01021291">
    <property type="protein sequence ID" value="GFY09660.1"/>
    <property type="molecule type" value="Genomic_DNA"/>
</dbReference>
<name>A0A8X6SEB2_TRICX</name>
<dbReference type="InterPro" id="IPR036397">
    <property type="entry name" value="RNaseH_sf"/>
</dbReference>
<dbReference type="AlphaFoldDB" id="A0A8X6SEB2"/>
<dbReference type="Gene3D" id="3.30.420.10">
    <property type="entry name" value="Ribonuclease H-like superfamily/Ribonuclease H"/>
    <property type="match status" value="1"/>
</dbReference>
<organism evidence="1 2">
    <name type="scientific">Trichonephila clavipes</name>
    <name type="common">Golden silk orbweaver</name>
    <name type="synonym">Nephila clavipes</name>
    <dbReference type="NCBI Taxonomy" id="2585209"/>
    <lineage>
        <taxon>Eukaryota</taxon>
        <taxon>Metazoa</taxon>
        <taxon>Ecdysozoa</taxon>
        <taxon>Arthropoda</taxon>
        <taxon>Chelicerata</taxon>
        <taxon>Arachnida</taxon>
        <taxon>Araneae</taxon>
        <taxon>Araneomorphae</taxon>
        <taxon>Entelegynae</taxon>
        <taxon>Araneoidea</taxon>
        <taxon>Nephilidae</taxon>
        <taxon>Trichonephila</taxon>
    </lineage>
</organism>
<protein>
    <submittedName>
        <fullName evidence="1">Uncharacterized protein</fullName>
    </submittedName>
</protein>
<dbReference type="Proteomes" id="UP000887159">
    <property type="component" value="Unassembled WGS sequence"/>
</dbReference>
<evidence type="ECO:0000313" key="1">
    <source>
        <dbReference type="EMBL" id="GFY09660.1"/>
    </source>
</evidence>
<dbReference type="GO" id="GO:0003676">
    <property type="term" value="F:nucleic acid binding"/>
    <property type="evidence" value="ECO:0007669"/>
    <property type="project" value="InterPro"/>
</dbReference>
<reference evidence="1" key="1">
    <citation type="submission" date="2020-08" db="EMBL/GenBank/DDBJ databases">
        <title>Multicomponent nature underlies the extraordinary mechanical properties of spider dragline silk.</title>
        <authorList>
            <person name="Kono N."/>
            <person name="Nakamura H."/>
            <person name="Mori M."/>
            <person name="Yoshida Y."/>
            <person name="Ohtoshi R."/>
            <person name="Malay A.D."/>
            <person name="Moran D.A.P."/>
            <person name="Tomita M."/>
            <person name="Numata K."/>
            <person name="Arakawa K."/>
        </authorList>
    </citation>
    <scope>NUCLEOTIDE SEQUENCE</scope>
</reference>